<organism evidence="1 2">
    <name type="scientific">Holothuria leucospilota</name>
    <name type="common">Black long sea cucumber</name>
    <name type="synonym">Mertensiothuria leucospilota</name>
    <dbReference type="NCBI Taxonomy" id="206669"/>
    <lineage>
        <taxon>Eukaryota</taxon>
        <taxon>Metazoa</taxon>
        <taxon>Echinodermata</taxon>
        <taxon>Eleutherozoa</taxon>
        <taxon>Echinozoa</taxon>
        <taxon>Holothuroidea</taxon>
        <taxon>Aspidochirotacea</taxon>
        <taxon>Aspidochirotida</taxon>
        <taxon>Holothuriidae</taxon>
        <taxon>Holothuria</taxon>
    </lineage>
</organism>
<evidence type="ECO:0000313" key="1">
    <source>
        <dbReference type="EMBL" id="KAJ8050858.1"/>
    </source>
</evidence>
<dbReference type="Proteomes" id="UP001152320">
    <property type="component" value="Chromosome 1"/>
</dbReference>
<reference evidence="1" key="1">
    <citation type="submission" date="2021-10" db="EMBL/GenBank/DDBJ databases">
        <title>Tropical sea cucumber genome reveals ecological adaptation and Cuvierian tubules defense mechanism.</title>
        <authorList>
            <person name="Chen T."/>
        </authorList>
    </citation>
    <scope>NUCLEOTIDE SEQUENCE</scope>
    <source>
        <strain evidence="1">Nanhai2018</strain>
        <tissue evidence="1">Muscle</tissue>
    </source>
</reference>
<protein>
    <submittedName>
        <fullName evidence="1">Uncharacterized protein</fullName>
    </submittedName>
</protein>
<evidence type="ECO:0000313" key="2">
    <source>
        <dbReference type="Proteomes" id="UP001152320"/>
    </source>
</evidence>
<name>A0A9Q1CTS6_HOLLE</name>
<dbReference type="AlphaFoldDB" id="A0A9Q1CTS6"/>
<keyword evidence="2" id="KW-1185">Reference proteome</keyword>
<accession>A0A9Q1CTS6</accession>
<gene>
    <name evidence="1" type="ORF">HOLleu_04217</name>
</gene>
<sequence>MHKICAKGIHTEAISYYSKLDEKDECVVLMISHYKSEKLQGSNFREDQVQLALNRRLELFTPMNYNLPPPFRVNCPIIKGKKEKQSIHGNRISLN</sequence>
<dbReference type="EMBL" id="JAIZAY010000001">
    <property type="protein sequence ID" value="KAJ8050858.1"/>
    <property type="molecule type" value="Genomic_DNA"/>
</dbReference>
<dbReference type="OrthoDB" id="10268011at2759"/>
<comment type="caution">
    <text evidence="1">The sequence shown here is derived from an EMBL/GenBank/DDBJ whole genome shotgun (WGS) entry which is preliminary data.</text>
</comment>
<proteinExistence type="predicted"/>